<dbReference type="InterPro" id="IPR025363">
    <property type="entry name" value="DUF4267"/>
</dbReference>
<organism evidence="1 2">
    <name type="scientific">Exophiala xenobiotica</name>
    <dbReference type="NCBI Taxonomy" id="348802"/>
    <lineage>
        <taxon>Eukaryota</taxon>
        <taxon>Fungi</taxon>
        <taxon>Dikarya</taxon>
        <taxon>Ascomycota</taxon>
        <taxon>Pezizomycotina</taxon>
        <taxon>Eurotiomycetes</taxon>
        <taxon>Chaetothyriomycetidae</taxon>
        <taxon>Chaetothyriales</taxon>
        <taxon>Herpotrichiellaceae</taxon>
        <taxon>Exophiala</taxon>
    </lineage>
</organism>
<gene>
    <name evidence="1" type="ORF">PV05_04792</name>
</gene>
<dbReference type="EMBL" id="KN847319">
    <property type="protein sequence ID" value="KIW56109.1"/>
    <property type="molecule type" value="Genomic_DNA"/>
</dbReference>
<dbReference type="AlphaFoldDB" id="A0A0D2F7U8"/>
<accession>A0A0D2F7U8</accession>
<evidence type="ECO:0000313" key="2">
    <source>
        <dbReference type="Proteomes" id="UP000054342"/>
    </source>
</evidence>
<dbReference type="Proteomes" id="UP000054342">
    <property type="component" value="Unassembled WGS sequence"/>
</dbReference>
<keyword evidence="2" id="KW-1185">Reference proteome</keyword>
<proteinExistence type="predicted"/>
<reference evidence="1 2" key="1">
    <citation type="submission" date="2015-01" db="EMBL/GenBank/DDBJ databases">
        <title>The Genome Sequence of Exophiala xenobiotica CBS118157.</title>
        <authorList>
            <consortium name="The Broad Institute Genomics Platform"/>
            <person name="Cuomo C."/>
            <person name="de Hoog S."/>
            <person name="Gorbushina A."/>
            <person name="Stielow B."/>
            <person name="Teixiera M."/>
            <person name="Abouelleil A."/>
            <person name="Chapman S.B."/>
            <person name="Priest M."/>
            <person name="Young S.K."/>
            <person name="Wortman J."/>
            <person name="Nusbaum C."/>
            <person name="Birren B."/>
        </authorList>
    </citation>
    <scope>NUCLEOTIDE SEQUENCE [LARGE SCALE GENOMIC DNA]</scope>
    <source>
        <strain evidence="1 2">CBS 118157</strain>
    </source>
</reference>
<dbReference type="Pfam" id="PF14087">
    <property type="entry name" value="DUF4267"/>
    <property type="match status" value="1"/>
</dbReference>
<dbReference type="GeneID" id="25326700"/>
<dbReference type="OrthoDB" id="5316097at2759"/>
<dbReference type="HOGENOM" id="CLU_132746_0_0_1"/>
<protein>
    <submittedName>
        <fullName evidence="1">Uncharacterized protein</fullName>
    </submittedName>
</protein>
<evidence type="ECO:0000313" key="1">
    <source>
        <dbReference type="EMBL" id="KIW56109.1"/>
    </source>
</evidence>
<sequence length="169" mass="17957">MPNPSRYSDPDPDLSLIPPHRALTILTSVFQSLAFCTGFVNLAEPDKDAIILGILLESDPPRPVELAYIKVRGVYNLATGLAGLGILRYLQFSYVATSSPAAATAVRKVIGITMLAGTIVRLGDSWVLSEFSHGPGLSRSAADFAGSKSTDHAIMAIPYAVLATAWLLT</sequence>
<dbReference type="RefSeq" id="XP_013316693.1">
    <property type="nucleotide sequence ID" value="XM_013461239.1"/>
</dbReference>
<name>A0A0D2F7U8_9EURO</name>